<feature type="region of interest" description="Disordered" evidence="2">
    <location>
        <begin position="210"/>
        <end position="232"/>
    </location>
</feature>
<feature type="chain" id="PRO_5045685731" evidence="3">
    <location>
        <begin position="22"/>
        <end position="232"/>
    </location>
</feature>
<feature type="region of interest" description="Disordered" evidence="2">
    <location>
        <begin position="125"/>
        <end position="175"/>
    </location>
</feature>
<dbReference type="SUPFAM" id="SSF49329">
    <property type="entry name" value="Cu,Zn superoxide dismutase-like"/>
    <property type="match status" value="1"/>
</dbReference>
<organism evidence="5 6">
    <name type="scientific">Rubrivirga litoralis</name>
    <dbReference type="NCBI Taxonomy" id="3075598"/>
    <lineage>
        <taxon>Bacteria</taxon>
        <taxon>Pseudomonadati</taxon>
        <taxon>Rhodothermota</taxon>
        <taxon>Rhodothermia</taxon>
        <taxon>Rhodothermales</taxon>
        <taxon>Rubricoccaceae</taxon>
        <taxon>Rubrivirga</taxon>
    </lineage>
</organism>
<protein>
    <submittedName>
        <fullName evidence="5">Superoxide dismutase family protein</fullName>
    </submittedName>
</protein>
<dbReference type="InterPro" id="IPR036423">
    <property type="entry name" value="SOD-like_Cu/Zn_dom_sf"/>
</dbReference>
<evidence type="ECO:0000256" key="1">
    <source>
        <dbReference type="ARBA" id="ARBA00010457"/>
    </source>
</evidence>
<keyword evidence="3" id="KW-0732">Signal</keyword>
<dbReference type="EMBL" id="JAVRHT010000009">
    <property type="protein sequence ID" value="MDT0631233.1"/>
    <property type="molecule type" value="Genomic_DNA"/>
</dbReference>
<keyword evidence="6" id="KW-1185">Reference proteome</keyword>
<comment type="caution">
    <text evidence="5">The sequence shown here is derived from an EMBL/GenBank/DDBJ whole genome shotgun (WGS) entry which is preliminary data.</text>
</comment>
<dbReference type="Gene3D" id="2.60.40.200">
    <property type="entry name" value="Superoxide dismutase, copper/zinc binding domain"/>
    <property type="match status" value="1"/>
</dbReference>
<dbReference type="RefSeq" id="WP_311662576.1">
    <property type="nucleotide sequence ID" value="NZ_JAVRHT010000009.1"/>
</dbReference>
<dbReference type="Pfam" id="PF00080">
    <property type="entry name" value="Sod_Cu"/>
    <property type="match status" value="1"/>
</dbReference>
<dbReference type="InterPro" id="IPR024134">
    <property type="entry name" value="SOD_Cu/Zn_/chaperone"/>
</dbReference>
<dbReference type="PANTHER" id="PTHR10003">
    <property type="entry name" value="SUPEROXIDE DISMUTASE CU-ZN -RELATED"/>
    <property type="match status" value="1"/>
</dbReference>
<evidence type="ECO:0000256" key="3">
    <source>
        <dbReference type="SAM" id="SignalP"/>
    </source>
</evidence>
<evidence type="ECO:0000256" key="2">
    <source>
        <dbReference type="SAM" id="MobiDB-lite"/>
    </source>
</evidence>
<evidence type="ECO:0000313" key="5">
    <source>
        <dbReference type="EMBL" id="MDT0631233.1"/>
    </source>
</evidence>
<dbReference type="Proteomes" id="UP001267426">
    <property type="component" value="Unassembled WGS sequence"/>
</dbReference>
<accession>A0ABU3BPN7</accession>
<reference evidence="5 6" key="1">
    <citation type="submission" date="2023-09" db="EMBL/GenBank/DDBJ databases">
        <authorList>
            <person name="Rey-Velasco X."/>
        </authorList>
    </citation>
    <scope>NUCLEOTIDE SEQUENCE [LARGE SCALE GENOMIC DNA]</scope>
    <source>
        <strain evidence="5 6">F394</strain>
    </source>
</reference>
<evidence type="ECO:0000313" key="6">
    <source>
        <dbReference type="Proteomes" id="UP001267426"/>
    </source>
</evidence>
<name>A0ABU3BPN7_9BACT</name>
<sequence length="232" mass="23542">MRSFPLPALLAAGLFLFPACQTTEEVADETADVATDVADETADIAVDVGDAVADAAGDTWDAVTGLFEDDAETTAAAIVRPTSDAGASAQGTVRFRESGDDLMVDVSLSGLTPGMHGIHIHQNPACSAADKDGDGQMEPAGASGGHWDPLGTNDHGAPTDDSQNKHKGDLGNISVDADGTVETTVTVGGYGPDEYPVAGHAIVIHSGRDDLETDPAGDSGTPQGCGVIEGRM</sequence>
<gene>
    <name evidence="5" type="ORF">RM540_05670</name>
</gene>
<feature type="domain" description="Superoxide dismutase copper/zinc binding" evidence="4">
    <location>
        <begin position="90"/>
        <end position="228"/>
    </location>
</feature>
<evidence type="ECO:0000259" key="4">
    <source>
        <dbReference type="Pfam" id="PF00080"/>
    </source>
</evidence>
<feature type="signal peptide" evidence="3">
    <location>
        <begin position="1"/>
        <end position="21"/>
    </location>
</feature>
<comment type="similarity">
    <text evidence="1">Belongs to the Cu-Zn superoxide dismutase family.</text>
</comment>
<proteinExistence type="inferred from homology"/>
<dbReference type="InterPro" id="IPR001424">
    <property type="entry name" value="SOD_Cu_Zn_dom"/>
</dbReference>